<dbReference type="Proteomes" id="UP000235836">
    <property type="component" value="Unassembled WGS sequence"/>
</dbReference>
<gene>
    <name evidence="5" type="ORF">CJ203_06680</name>
</gene>
<dbReference type="RefSeq" id="WP_102724031.1">
    <property type="nucleotide sequence ID" value="NZ_PNHG01000008.1"/>
</dbReference>
<dbReference type="Pfam" id="PF24088">
    <property type="entry name" value="DUF7373"/>
    <property type="match status" value="1"/>
</dbReference>
<reference evidence="5 6" key="1">
    <citation type="submission" date="2017-09" db="EMBL/GenBank/DDBJ databases">
        <title>Bacterial strain isolated from the female urinary microbiota.</title>
        <authorList>
            <person name="Thomas-White K."/>
            <person name="Kumar N."/>
            <person name="Forster S."/>
            <person name="Putonti C."/>
            <person name="Lawley T."/>
            <person name="Wolfe A.J."/>
        </authorList>
    </citation>
    <scope>NUCLEOTIDE SEQUENCE [LARGE SCALE GENOMIC DNA]</scope>
    <source>
        <strain evidence="5 6">UMB0792</strain>
    </source>
</reference>
<evidence type="ECO:0000256" key="2">
    <source>
        <dbReference type="SAM" id="SignalP"/>
    </source>
</evidence>
<accession>A0A2N6T4J9</accession>
<sequence>MKKRAVLPLAAVLTTVALLTSGCSITDLLGKGGLSSSETSAPETLDQTGPEFDTGSYPTNPSEGWPETDDKMGPSAEMALFANNTLLPYEVNNEFTRNAAHRRVWTLDNLSLDLPKVALDRLAPLGEKFLLGYAYLGNDASKNRSVGNFVLRFEDPESAQKAADALTETHLTEGSMYFFEGDPHNPGTEEPVAGHNDATAVRTADGEGLDAVKVHKEYLLMSTAYVDKRGNGGDDDTGPEATKWQGEYVSSFFSKQVPILDTLKTHKTAAGYGFSDQWPPLDPKDILQYTVLSPKDQSVQSLGGLPMALEPRGMAGMYREVPEILSMIDQAKVEAMATMDTSLFRTKNPEGAKLILATMHAVTADLNYEPWDPPQEVPGTECKKEDGAAGTVYTCYLVYENYFAHASAFEPKKDPDAVEGTDKDKKPALAPSLQLTQAMAAQYLILQKAPTSSGTPTSSTANS</sequence>
<keyword evidence="6" id="KW-1185">Reference proteome</keyword>
<feature type="domain" description="DUF7373" evidence="3">
    <location>
        <begin position="68"/>
        <end position="268"/>
    </location>
</feature>
<comment type="caution">
    <text evidence="5">The sequence shown here is derived from an EMBL/GenBank/DDBJ whole genome shotgun (WGS) entry which is preliminary data.</text>
</comment>
<feature type="chain" id="PRO_5039179122" description="Lipoprotein" evidence="2">
    <location>
        <begin position="20"/>
        <end position="463"/>
    </location>
</feature>
<proteinExistence type="predicted"/>
<dbReference type="AlphaFoldDB" id="A0A2N6T4J9"/>
<name>A0A2N6T4J9_9CORY</name>
<feature type="domain" description="DUF7373" evidence="4">
    <location>
        <begin position="310"/>
        <end position="408"/>
    </location>
</feature>
<dbReference type="InterPro" id="IPR056463">
    <property type="entry name" value="DUF7373_C"/>
</dbReference>
<evidence type="ECO:0000256" key="1">
    <source>
        <dbReference type="SAM" id="MobiDB-lite"/>
    </source>
</evidence>
<evidence type="ECO:0000313" key="5">
    <source>
        <dbReference type="EMBL" id="PMC64239.1"/>
    </source>
</evidence>
<dbReference type="EMBL" id="PNHG01000008">
    <property type="protein sequence ID" value="PMC64239.1"/>
    <property type="molecule type" value="Genomic_DNA"/>
</dbReference>
<dbReference type="PROSITE" id="PS51257">
    <property type="entry name" value="PROKAR_LIPOPROTEIN"/>
    <property type="match status" value="1"/>
</dbReference>
<feature type="signal peptide" evidence="2">
    <location>
        <begin position="1"/>
        <end position="19"/>
    </location>
</feature>
<organism evidence="5 6">
    <name type="scientific">Corynebacterium tuscaniense</name>
    <dbReference type="NCBI Taxonomy" id="302449"/>
    <lineage>
        <taxon>Bacteria</taxon>
        <taxon>Bacillati</taxon>
        <taxon>Actinomycetota</taxon>
        <taxon>Actinomycetes</taxon>
        <taxon>Mycobacteriales</taxon>
        <taxon>Corynebacteriaceae</taxon>
        <taxon>Corynebacterium</taxon>
    </lineage>
</organism>
<feature type="region of interest" description="Disordered" evidence="1">
    <location>
        <begin position="33"/>
        <end position="68"/>
    </location>
</feature>
<evidence type="ECO:0000313" key="6">
    <source>
        <dbReference type="Proteomes" id="UP000235836"/>
    </source>
</evidence>
<evidence type="ECO:0008006" key="7">
    <source>
        <dbReference type="Google" id="ProtNLM"/>
    </source>
</evidence>
<protein>
    <recommendedName>
        <fullName evidence="7">Lipoprotein</fullName>
    </recommendedName>
</protein>
<feature type="compositionally biased region" description="Polar residues" evidence="1">
    <location>
        <begin position="34"/>
        <end position="47"/>
    </location>
</feature>
<evidence type="ECO:0000259" key="4">
    <source>
        <dbReference type="Pfam" id="PF24092"/>
    </source>
</evidence>
<dbReference type="InterPro" id="IPR055797">
    <property type="entry name" value="DUF7373"/>
</dbReference>
<evidence type="ECO:0000259" key="3">
    <source>
        <dbReference type="Pfam" id="PF24088"/>
    </source>
</evidence>
<keyword evidence="2" id="KW-0732">Signal</keyword>
<dbReference type="Pfam" id="PF24092">
    <property type="entry name" value="DUF7373_C"/>
    <property type="match status" value="1"/>
</dbReference>